<dbReference type="EMBL" id="JBHRZF010000026">
    <property type="protein sequence ID" value="MFC3859751.1"/>
    <property type="molecule type" value="Genomic_DNA"/>
</dbReference>
<protein>
    <submittedName>
        <fullName evidence="3">Uncharacterized protein</fullName>
    </submittedName>
</protein>
<gene>
    <name evidence="3" type="ORF">ACFOPQ_03100</name>
</gene>
<dbReference type="Proteomes" id="UP001595748">
    <property type="component" value="Unassembled WGS sequence"/>
</dbReference>
<evidence type="ECO:0000313" key="4">
    <source>
        <dbReference type="Proteomes" id="UP001595748"/>
    </source>
</evidence>
<feature type="region of interest" description="Disordered" evidence="1">
    <location>
        <begin position="1"/>
        <end position="22"/>
    </location>
</feature>
<name>A0ABV8A5F5_9DEIO</name>
<evidence type="ECO:0000256" key="1">
    <source>
        <dbReference type="SAM" id="MobiDB-lite"/>
    </source>
</evidence>
<reference evidence="4" key="1">
    <citation type="journal article" date="2019" name="Int. J. Syst. Evol. Microbiol.">
        <title>The Global Catalogue of Microorganisms (GCM) 10K type strain sequencing project: providing services to taxonomists for standard genome sequencing and annotation.</title>
        <authorList>
            <consortium name="The Broad Institute Genomics Platform"/>
            <consortium name="The Broad Institute Genome Sequencing Center for Infectious Disease"/>
            <person name="Wu L."/>
            <person name="Ma J."/>
        </authorList>
    </citation>
    <scope>NUCLEOTIDE SEQUENCE [LARGE SCALE GENOMIC DNA]</scope>
    <source>
        <strain evidence="4">CCTCC AB 2013263</strain>
    </source>
</reference>
<sequence>MTAAQFKPVKPVGQRAAAPQVNAPAAPVELPETGKMLNVVLGVLLLILLSSVVMHYL</sequence>
<dbReference type="RefSeq" id="WP_380075909.1">
    <property type="nucleotide sequence ID" value="NZ_JBHRZF010000026.1"/>
</dbReference>
<accession>A0ABV8A5F5</accession>
<organism evidence="3 4">
    <name type="scientific">Deinococcus antarcticus</name>
    <dbReference type="NCBI Taxonomy" id="1298767"/>
    <lineage>
        <taxon>Bacteria</taxon>
        <taxon>Thermotogati</taxon>
        <taxon>Deinococcota</taxon>
        <taxon>Deinococci</taxon>
        <taxon>Deinococcales</taxon>
        <taxon>Deinococcaceae</taxon>
        <taxon>Deinococcus</taxon>
    </lineage>
</organism>
<comment type="caution">
    <text evidence="3">The sequence shown here is derived from an EMBL/GenBank/DDBJ whole genome shotgun (WGS) entry which is preliminary data.</text>
</comment>
<evidence type="ECO:0000256" key="2">
    <source>
        <dbReference type="SAM" id="Phobius"/>
    </source>
</evidence>
<keyword evidence="2" id="KW-1133">Transmembrane helix</keyword>
<keyword evidence="2" id="KW-0472">Membrane</keyword>
<evidence type="ECO:0000313" key="3">
    <source>
        <dbReference type="EMBL" id="MFC3859751.1"/>
    </source>
</evidence>
<keyword evidence="4" id="KW-1185">Reference proteome</keyword>
<keyword evidence="2" id="KW-0812">Transmembrane</keyword>
<proteinExistence type="predicted"/>
<feature type="transmembrane region" description="Helical" evidence="2">
    <location>
        <begin position="36"/>
        <end position="56"/>
    </location>
</feature>